<comment type="caution">
    <text evidence="2">The sequence shown here is derived from an EMBL/GenBank/DDBJ whole genome shotgun (WGS) entry which is preliminary data.</text>
</comment>
<accession>A0AAV5WX13</accession>
<protein>
    <submittedName>
        <fullName evidence="2">Uncharacterized protein</fullName>
    </submittedName>
</protein>
<evidence type="ECO:0000313" key="2">
    <source>
        <dbReference type="EMBL" id="GMT34317.1"/>
    </source>
</evidence>
<dbReference type="Proteomes" id="UP001432322">
    <property type="component" value="Unassembled WGS sequence"/>
</dbReference>
<sequence>MNLPPYQSHLVCQVCPYLNGLQPECELFTLKINLSYGTLTSTAPVIFPIEQVSTEEKDESTVESQCSSDDSSRQSTPDALSYLLEDPPSYISVVLSDNLDQIFDSLDAISAEVTELAIKSKSRFNEHSNGEISTAECKSIFISTSDKLGSNAVELLRLADVVRHASYSL</sequence>
<feature type="compositionally biased region" description="Low complexity" evidence="1">
    <location>
        <begin position="64"/>
        <end position="75"/>
    </location>
</feature>
<feature type="region of interest" description="Disordered" evidence="1">
    <location>
        <begin position="54"/>
        <end position="79"/>
    </location>
</feature>
<dbReference type="AlphaFoldDB" id="A0AAV5WX13"/>
<dbReference type="EMBL" id="BTSY01000006">
    <property type="protein sequence ID" value="GMT34317.1"/>
    <property type="molecule type" value="Genomic_DNA"/>
</dbReference>
<name>A0AAV5WX13_9BILA</name>
<reference evidence="2" key="1">
    <citation type="submission" date="2023-10" db="EMBL/GenBank/DDBJ databases">
        <title>Genome assembly of Pristionchus species.</title>
        <authorList>
            <person name="Yoshida K."/>
            <person name="Sommer R.J."/>
        </authorList>
    </citation>
    <scope>NUCLEOTIDE SEQUENCE</scope>
    <source>
        <strain evidence="2">RS5133</strain>
    </source>
</reference>
<organism evidence="2 3">
    <name type="scientific">Pristionchus fissidentatus</name>
    <dbReference type="NCBI Taxonomy" id="1538716"/>
    <lineage>
        <taxon>Eukaryota</taxon>
        <taxon>Metazoa</taxon>
        <taxon>Ecdysozoa</taxon>
        <taxon>Nematoda</taxon>
        <taxon>Chromadorea</taxon>
        <taxon>Rhabditida</taxon>
        <taxon>Rhabditina</taxon>
        <taxon>Diplogasteromorpha</taxon>
        <taxon>Diplogasteroidea</taxon>
        <taxon>Neodiplogasteridae</taxon>
        <taxon>Pristionchus</taxon>
    </lineage>
</organism>
<evidence type="ECO:0000313" key="3">
    <source>
        <dbReference type="Proteomes" id="UP001432322"/>
    </source>
</evidence>
<evidence type="ECO:0000256" key="1">
    <source>
        <dbReference type="SAM" id="MobiDB-lite"/>
    </source>
</evidence>
<gene>
    <name evidence="2" type="ORF">PFISCL1PPCAC_25614</name>
</gene>
<proteinExistence type="predicted"/>
<keyword evidence="3" id="KW-1185">Reference proteome</keyword>